<evidence type="ECO:0000259" key="1">
    <source>
        <dbReference type="Pfam" id="PF14534"/>
    </source>
</evidence>
<accession>A0A495PVF4</accession>
<dbReference type="RefSeq" id="WP_121344900.1">
    <property type="nucleotide sequence ID" value="NZ_RBLG01000001.1"/>
</dbReference>
<gene>
    <name evidence="2" type="ORF">BC962_0089</name>
</gene>
<proteinExistence type="predicted"/>
<evidence type="ECO:0000313" key="3">
    <source>
        <dbReference type="Proteomes" id="UP000276282"/>
    </source>
</evidence>
<reference evidence="2 3" key="1">
    <citation type="submission" date="2018-10" db="EMBL/GenBank/DDBJ databases">
        <title>Genomic Encyclopedia of Archaeal and Bacterial Type Strains, Phase II (KMG-II): from individual species to whole genera.</title>
        <authorList>
            <person name="Goeker M."/>
        </authorList>
    </citation>
    <scope>NUCLEOTIDE SEQUENCE [LARGE SCALE GENOMIC DNA]</scope>
    <source>
        <strain evidence="2 3">DSM 19839</strain>
    </source>
</reference>
<dbReference type="OrthoDB" id="1357763at2"/>
<dbReference type="Proteomes" id="UP000276282">
    <property type="component" value="Unassembled WGS sequence"/>
</dbReference>
<dbReference type="EMBL" id="RBLG01000001">
    <property type="protein sequence ID" value="RKS55132.1"/>
    <property type="molecule type" value="Genomic_DNA"/>
</dbReference>
<dbReference type="AlphaFoldDB" id="A0A495PVF4"/>
<protein>
    <submittedName>
        <fullName evidence="2">Uncharacterized protein DUF4440</fullName>
    </submittedName>
</protein>
<name>A0A495PVF4_9FLAO</name>
<sequence length="159" mass="18270">MSIKTIRKFFILIIGSMFISCSTVKQPKEYVPDNAELYKEIVAMDTEFFAAYNSCDLKKQNEFYSDSIEFFHDQGGLMTSKKGILEATEKNICGKVTRHLVPGSIEVYPIKDFGAIEFGEHTFKNNQESSDTTSRIGKFVIFWQKKESKWEITKVVSLH</sequence>
<feature type="domain" description="DUF4440" evidence="1">
    <location>
        <begin position="41"/>
        <end position="152"/>
    </location>
</feature>
<evidence type="ECO:0000313" key="2">
    <source>
        <dbReference type="EMBL" id="RKS55132.1"/>
    </source>
</evidence>
<comment type="caution">
    <text evidence="2">The sequence shown here is derived from an EMBL/GenBank/DDBJ whole genome shotgun (WGS) entry which is preliminary data.</text>
</comment>
<dbReference type="SUPFAM" id="SSF54427">
    <property type="entry name" value="NTF2-like"/>
    <property type="match status" value="1"/>
</dbReference>
<dbReference type="PROSITE" id="PS51257">
    <property type="entry name" value="PROKAR_LIPOPROTEIN"/>
    <property type="match status" value="1"/>
</dbReference>
<dbReference type="InterPro" id="IPR027843">
    <property type="entry name" value="DUF4440"/>
</dbReference>
<keyword evidence="3" id="KW-1185">Reference proteome</keyword>
<organism evidence="2 3">
    <name type="scientific">Gillisia mitskevichiae</name>
    <dbReference type="NCBI Taxonomy" id="270921"/>
    <lineage>
        <taxon>Bacteria</taxon>
        <taxon>Pseudomonadati</taxon>
        <taxon>Bacteroidota</taxon>
        <taxon>Flavobacteriia</taxon>
        <taxon>Flavobacteriales</taxon>
        <taxon>Flavobacteriaceae</taxon>
        <taxon>Gillisia</taxon>
    </lineage>
</organism>
<dbReference type="Gene3D" id="3.10.450.50">
    <property type="match status" value="1"/>
</dbReference>
<dbReference type="InterPro" id="IPR032710">
    <property type="entry name" value="NTF2-like_dom_sf"/>
</dbReference>
<dbReference type="Pfam" id="PF14534">
    <property type="entry name" value="DUF4440"/>
    <property type="match status" value="1"/>
</dbReference>